<name>A0A1R3IK79_COCAP</name>
<gene>
    <name evidence="1" type="ORF">CCACVL1_11613</name>
</gene>
<reference evidence="1 2" key="1">
    <citation type="submission" date="2013-09" db="EMBL/GenBank/DDBJ databases">
        <title>Corchorus capsularis genome sequencing.</title>
        <authorList>
            <person name="Alam M."/>
            <person name="Haque M.S."/>
            <person name="Islam M.S."/>
            <person name="Emdad E.M."/>
            <person name="Islam M.M."/>
            <person name="Ahmed B."/>
            <person name="Halim A."/>
            <person name="Hossen Q.M.M."/>
            <person name="Hossain M.Z."/>
            <person name="Ahmed R."/>
            <person name="Khan M.M."/>
            <person name="Islam R."/>
            <person name="Rashid M.M."/>
            <person name="Khan S.A."/>
            <person name="Rahman M.S."/>
            <person name="Alam M."/>
        </authorList>
    </citation>
    <scope>NUCLEOTIDE SEQUENCE [LARGE SCALE GENOMIC DNA]</scope>
    <source>
        <strain evidence="2">cv. CVL-1</strain>
        <tissue evidence="1">Whole seedling</tissue>
    </source>
</reference>
<accession>A0A1R3IK79</accession>
<evidence type="ECO:0000313" key="1">
    <source>
        <dbReference type="EMBL" id="OMO82998.1"/>
    </source>
</evidence>
<dbReference type="Gramene" id="OMO82998">
    <property type="protein sequence ID" value="OMO82998"/>
    <property type="gene ID" value="CCACVL1_11613"/>
</dbReference>
<keyword evidence="2" id="KW-1185">Reference proteome</keyword>
<proteinExistence type="predicted"/>
<dbReference type="Proteomes" id="UP000188268">
    <property type="component" value="Unassembled WGS sequence"/>
</dbReference>
<comment type="caution">
    <text evidence="1">The sequence shown here is derived from an EMBL/GenBank/DDBJ whole genome shotgun (WGS) entry which is preliminary data.</text>
</comment>
<organism evidence="1 2">
    <name type="scientific">Corchorus capsularis</name>
    <name type="common">Jute</name>
    <dbReference type="NCBI Taxonomy" id="210143"/>
    <lineage>
        <taxon>Eukaryota</taxon>
        <taxon>Viridiplantae</taxon>
        <taxon>Streptophyta</taxon>
        <taxon>Embryophyta</taxon>
        <taxon>Tracheophyta</taxon>
        <taxon>Spermatophyta</taxon>
        <taxon>Magnoliopsida</taxon>
        <taxon>eudicotyledons</taxon>
        <taxon>Gunneridae</taxon>
        <taxon>Pentapetalae</taxon>
        <taxon>rosids</taxon>
        <taxon>malvids</taxon>
        <taxon>Malvales</taxon>
        <taxon>Malvaceae</taxon>
        <taxon>Grewioideae</taxon>
        <taxon>Apeibeae</taxon>
        <taxon>Corchorus</taxon>
    </lineage>
</organism>
<protein>
    <submittedName>
        <fullName evidence="1">Uncharacterized protein</fullName>
    </submittedName>
</protein>
<sequence>MAYSETKLLSTARQIVNLLPRRREISFDCPF</sequence>
<evidence type="ECO:0000313" key="2">
    <source>
        <dbReference type="Proteomes" id="UP000188268"/>
    </source>
</evidence>
<dbReference type="EMBL" id="AWWV01009932">
    <property type="protein sequence ID" value="OMO82998.1"/>
    <property type="molecule type" value="Genomic_DNA"/>
</dbReference>
<dbReference type="AlphaFoldDB" id="A0A1R3IK79"/>